<feature type="binding site" evidence="3">
    <location>
        <position position="158"/>
    </location>
    <ligand>
        <name>a divalent metal cation</name>
        <dbReference type="ChEBI" id="CHEBI:60240"/>
    </ligand>
</feature>
<feature type="active site" description="Proton donor/acceptor" evidence="2">
    <location>
        <position position="203"/>
    </location>
</feature>
<dbReference type="Gene3D" id="2.120.10.30">
    <property type="entry name" value="TolB, C-terminal domain"/>
    <property type="match status" value="1"/>
</dbReference>
<evidence type="ECO:0000256" key="1">
    <source>
        <dbReference type="ARBA" id="ARBA00008853"/>
    </source>
</evidence>
<organism evidence="5 6">
    <name type="scientific">Leucobacter chromiiresistens</name>
    <dbReference type="NCBI Taxonomy" id="1079994"/>
    <lineage>
        <taxon>Bacteria</taxon>
        <taxon>Bacillati</taxon>
        <taxon>Actinomycetota</taxon>
        <taxon>Actinomycetes</taxon>
        <taxon>Micrococcales</taxon>
        <taxon>Microbacteriaceae</taxon>
        <taxon>Leucobacter</taxon>
    </lineage>
</organism>
<protein>
    <submittedName>
        <fullName evidence="5">Sugar lactone lactonase YvrE</fullName>
    </submittedName>
</protein>
<keyword evidence="3" id="KW-0479">Metal-binding</keyword>
<dbReference type="EMBL" id="FNKB01000001">
    <property type="protein sequence ID" value="SDQ16153.1"/>
    <property type="molecule type" value="Genomic_DNA"/>
</dbReference>
<feature type="binding site" evidence="3">
    <location>
        <position position="112"/>
    </location>
    <ligand>
        <name>substrate</name>
    </ligand>
</feature>
<dbReference type="SUPFAM" id="SSF63829">
    <property type="entry name" value="Calcium-dependent phosphotriesterase"/>
    <property type="match status" value="1"/>
</dbReference>
<dbReference type="InterPro" id="IPR005511">
    <property type="entry name" value="SMP-30"/>
</dbReference>
<dbReference type="InterPro" id="IPR011042">
    <property type="entry name" value="6-blade_b-propeller_TolB-like"/>
</dbReference>
<feature type="binding site" evidence="3">
    <location>
        <position position="19"/>
    </location>
    <ligand>
        <name>a divalent metal cation</name>
        <dbReference type="ChEBI" id="CHEBI:60240"/>
    </ligand>
</feature>
<sequence length="301" mass="31701">MIVDREMRLFRSTPGILVESIWWDARTEEVVWVDIVAGLLHRGRFDGAADGSEDRVVHLPPPLSAVQPAEVPGAEGGYVAALESSVVLLDASGAIVDEVARLRHRRAGMRLNEGKVDPYGRFVVGGLSVIGDTPDADLWSVSADGEAAVLRGGFGITNGMEWSDDGRTMYVTDTSTSTVYRGAYGPEGLLGELEPFVSGRTSDGLALAEDGTFWNGLYGESAVARWSSDGALLEEIAVPVPNVTSVAFAGPGLDRVLIGTARENLTEEQLRAAPDSGAIFVCDGGARGRPVPVFGSGRSGG</sequence>
<accession>A0A1H0YLY6</accession>
<evidence type="ECO:0000313" key="5">
    <source>
        <dbReference type="EMBL" id="SDQ16153.1"/>
    </source>
</evidence>
<reference evidence="5 6" key="1">
    <citation type="submission" date="2016-10" db="EMBL/GenBank/DDBJ databases">
        <authorList>
            <person name="de Groot N.N."/>
        </authorList>
    </citation>
    <scope>NUCLEOTIDE SEQUENCE [LARGE SCALE GENOMIC DNA]</scope>
    <source>
        <strain evidence="5 6">DSM 22788</strain>
    </source>
</reference>
<dbReference type="GO" id="GO:0019853">
    <property type="term" value="P:L-ascorbic acid biosynthetic process"/>
    <property type="evidence" value="ECO:0007669"/>
    <property type="project" value="TreeGrafter"/>
</dbReference>
<dbReference type="GO" id="GO:0004341">
    <property type="term" value="F:gluconolactonase activity"/>
    <property type="evidence" value="ECO:0007669"/>
    <property type="project" value="TreeGrafter"/>
</dbReference>
<dbReference type="PANTHER" id="PTHR10907:SF47">
    <property type="entry name" value="REGUCALCIN"/>
    <property type="match status" value="1"/>
</dbReference>
<comment type="similarity">
    <text evidence="1">Belongs to the SMP-30/CGR1 family.</text>
</comment>
<evidence type="ECO:0000256" key="2">
    <source>
        <dbReference type="PIRSR" id="PIRSR605511-1"/>
    </source>
</evidence>
<proteinExistence type="inferred from homology"/>
<dbReference type="STRING" id="1079994.SAMN04488565_0998"/>
<feature type="domain" description="SMP-30/Gluconolactonase/LRE-like region" evidence="4">
    <location>
        <begin position="19"/>
        <end position="261"/>
    </location>
</feature>
<evidence type="ECO:0000256" key="3">
    <source>
        <dbReference type="PIRSR" id="PIRSR605511-2"/>
    </source>
</evidence>
<feature type="binding site" evidence="3">
    <location>
        <position position="110"/>
    </location>
    <ligand>
        <name>substrate</name>
    </ligand>
</feature>
<name>A0A1H0YLY6_9MICO</name>
<evidence type="ECO:0000259" key="4">
    <source>
        <dbReference type="Pfam" id="PF08450"/>
    </source>
</evidence>
<feature type="binding site" evidence="3">
    <location>
        <position position="203"/>
    </location>
    <ligand>
        <name>a divalent metal cation</name>
        <dbReference type="ChEBI" id="CHEBI:60240"/>
    </ligand>
</feature>
<dbReference type="eggNOG" id="COG3386">
    <property type="taxonomic scope" value="Bacteria"/>
</dbReference>
<dbReference type="Pfam" id="PF08450">
    <property type="entry name" value="SGL"/>
    <property type="match status" value="1"/>
</dbReference>
<dbReference type="Proteomes" id="UP000182690">
    <property type="component" value="Unassembled WGS sequence"/>
</dbReference>
<comment type="cofactor">
    <cofactor evidence="3">
        <name>Zn(2+)</name>
        <dbReference type="ChEBI" id="CHEBI:29105"/>
    </cofactor>
    <text evidence="3">Binds 1 divalent metal cation per subunit.</text>
</comment>
<keyword evidence="3" id="KW-0862">Zinc</keyword>
<dbReference type="PANTHER" id="PTHR10907">
    <property type="entry name" value="REGUCALCIN"/>
    <property type="match status" value="1"/>
</dbReference>
<dbReference type="AlphaFoldDB" id="A0A1H0YLY6"/>
<dbReference type="PRINTS" id="PR01790">
    <property type="entry name" value="SMP30FAMILY"/>
</dbReference>
<evidence type="ECO:0000313" key="6">
    <source>
        <dbReference type="Proteomes" id="UP000182690"/>
    </source>
</evidence>
<dbReference type="RefSeq" id="WP_010155201.1">
    <property type="nucleotide sequence ID" value="NZ_FNKB01000001.1"/>
</dbReference>
<dbReference type="GO" id="GO:0005509">
    <property type="term" value="F:calcium ion binding"/>
    <property type="evidence" value="ECO:0007669"/>
    <property type="project" value="TreeGrafter"/>
</dbReference>
<gene>
    <name evidence="5" type="ORF">SAMN04488565_0998</name>
</gene>
<dbReference type="InterPro" id="IPR013658">
    <property type="entry name" value="SGL"/>
</dbReference>